<reference evidence="6 7" key="1">
    <citation type="submission" date="2008-07" db="EMBL/GenBank/DDBJ databases">
        <authorList>
            <person name="El-Sayed N."/>
            <person name="Caler E."/>
            <person name="Inman J."/>
            <person name="Amedeo P."/>
            <person name="Hass B."/>
            <person name="Wortman J."/>
        </authorList>
    </citation>
    <scope>NUCLEOTIDE SEQUENCE [LARGE SCALE GENOMIC DNA]</scope>
    <source>
        <strain evidence="7">ATCC 50983 / TXsc</strain>
    </source>
</reference>
<dbReference type="PANTHER" id="PTHR11165">
    <property type="entry name" value="SKP1"/>
    <property type="match status" value="1"/>
</dbReference>
<dbReference type="SMART" id="SM00512">
    <property type="entry name" value="Skp1"/>
    <property type="match status" value="1"/>
</dbReference>
<evidence type="ECO:0000259" key="5">
    <source>
        <dbReference type="Pfam" id="PF03931"/>
    </source>
</evidence>
<proteinExistence type="inferred from homology"/>
<dbReference type="Pfam" id="PF01466">
    <property type="entry name" value="Skp1"/>
    <property type="match status" value="1"/>
</dbReference>
<accession>C5L7R2</accession>
<dbReference type="UniPathway" id="UPA00143"/>
<dbReference type="EMBL" id="GG679899">
    <property type="protein sequence ID" value="EER07524.1"/>
    <property type="molecule type" value="Genomic_DNA"/>
</dbReference>
<dbReference type="AlphaFoldDB" id="C5L7R2"/>
<dbReference type="RefSeq" id="XP_002775708.1">
    <property type="nucleotide sequence ID" value="XM_002775662.1"/>
</dbReference>
<keyword evidence="7" id="KW-1185">Reference proteome</keyword>
<evidence type="ECO:0000313" key="6">
    <source>
        <dbReference type="EMBL" id="EER07524.1"/>
    </source>
</evidence>
<protein>
    <submittedName>
        <fullName evidence="6">Sulfur metabolism negative regulator, putative</fullName>
    </submittedName>
</protein>
<dbReference type="PIRSF" id="PIRSF028729">
    <property type="entry name" value="E3_ubiquit_lig_SCF_Skp"/>
    <property type="match status" value="1"/>
</dbReference>
<dbReference type="InterPro" id="IPR016072">
    <property type="entry name" value="Skp1_comp_dimer"/>
</dbReference>
<dbReference type="Gene3D" id="3.30.710.10">
    <property type="entry name" value="Potassium Channel Kv1.1, Chain A"/>
    <property type="match status" value="1"/>
</dbReference>
<sequence>MSKDLDVVKVRTSDGVIVPIPLKAARFSILVNNMIDDASDSINDEEIPLPNVTSKTLSKVVQWCEYHIDHPVSVITKPLKMGGCLTDNGVSDWDNKFVDLPEEELFDVMLAANFMDIKPLLELCCASVASSIKSKTVEELRQELGVGEDGFTAEEEEKILRDNAHWCKEAAEMLQEIEKEKALAAASTGGDQKTSNEDQN</sequence>
<dbReference type="InParanoid" id="C5L7R2"/>
<organism evidence="7">
    <name type="scientific">Perkinsus marinus (strain ATCC 50983 / TXsc)</name>
    <dbReference type="NCBI Taxonomy" id="423536"/>
    <lineage>
        <taxon>Eukaryota</taxon>
        <taxon>Sar</taxon>
        <taxon>Alveolata</taxon>
        <taxon>Perkinsozoa</taxon>
        <taxon>Perkinsea</taxon>
        <taxon>Perkinsida</taxon>
        <taxon>Perkinsidae</taxon>
        <taxon>Perkinsus</taxon>
    </lineage>
</organism>
<name>C5L7R2_PERM5</name>
<gene>
    <name evidence="6" type="ORF">Pmar_PMAR020691</name>
</gene>
<evidence type="ECO:0000313" key="7">
    <source>
        <dbReference type="Proteomes" id="UP000007800"/>
    </source>
</evidence>
<evidence type="ECO:0000256" key="1">
    <source>
        <dbReference type="ARBA" id="ARBA00009993"/>
    </source>
</evidence>
<dbReference type="OrthoDB" id="2342932at2759"/>
<dbReference type="InterPro" id="IPR016897">
    <property type="entry name" value="SKP1"/>
</dbReference>
<evidence type="ECO:0000259" key="4">
    <source>
        <dbReference type="Pfam" id="PF01466"/>
    </source>
</evidence>
<dbReference type="InterPro" id="IPR016073">
    <property type="entry name" value="Skp1_comp_POZ"/>
</dbReference>
<dbReference type="Proteomes" id="UP000007800">
    <property type="component" value="Unassembled WGS sequence"/>
</dbReference>
<dbReference type="GO" id="GO:0006511">
    <property type="term" value="P:ubiquitin-dependent protein catabolic process"/>
    <property type="evidence" value="ECO:0007669"/>
    <property type="project" value="InterPro"/>
</dbReference>
<dbReference type="GO" id="GO:0016567">
    <property type="term" value="P:protein ubiquitination"/>
    <property type="evidence" value="ECO:0007669"/>
    <property type="project" value="UniProtKB-UniPathway"/>
</dbReference>
<evidence type="ECO:0000256" key="2">
    <source>
        <dbReference type="ARBA" id="ARBA00022786"/>
    </source>
</evidence>
<dbReference type="SUPFAM" id="SSF54695">
    <property type="entry name" value="POZ domain"/>
    <property type="match status" value="1"/>
</dbReference>
<dbReference type="SUPFAM" id="SSF81382">
    <property type="entry name" value="Skp1 dimerisation domain-like"/>
    <property type="match status" value="1"/>
</dbReference>
<feature type="domain" description="SKP1 component POZ" evidence="5">
    <location>
        <begin position="7"/>
        <end position="67"/>
    </location>
</feature>
<dbReference type="InterPro" id="IPR036296">
    <property type="entry name" value="SKP1-like_dim_sf"/>
</dbReference>
<evidence type="ECO:0000256" key="3">
    <source>
        <dbReference type="PIRNR" id="PIRNR028729"/>
    </source>
</evidence>
<dbReference type="CDD" id="cd18322">
    <property type="entry name" value="BTB_POZ_SKP1"/>
    <property type="match status" value="1"/>
</dbReference>
<dbReference type="GeneID" id="9041497"/>
<feature type="domain" description="SKP1 component dimerisation" evidence="4">
    <location>
        <begin position="118"/>
        <end position="164"/>
    </location>
</feature>
<dbReference type="Pfam" id="PF03931">
    <property type="entry name" value="Skp1_POZ"/>
    <property type="match status" value="1"/>
</dbReference>
<comment type="similarity">
    <text evidence="1 3">Belongs to the SKP1 family.</text>
</comment>
<dbReference type="InterPro" id="IPR011333">
    <property type="entry name" value="SKP1/BTB/POZ_sf"/>
</dbReference>
<dbReference type="InterPro" id="IPR001232">
    <property type="entry name" value="SKP1-like"/>
</dbReference>
<comment type="pathway">
    <text evidence="3">Protein modification; protein ubiquitination.</text>
</comment>
<dbReference type="OMA" id="MSENDCT"/>
<keyword evidence="2 3" id="KW-0833">Ubl conjugation pathway</keyword>